<dbReference type="Pfam" id="PF04397">
    <property type="entry name" value="LytTR"/>
    <property type="match status" value="1"/>
</dbReference>
<evidence type="ECO:0000313" key="5">
    <source>
        <dbReference type="Proteomes" id="UP000064893"/>
    </source>
</evidence>
<organism evidence="4 5">
    <name type="scientific">Salinivirga cyanobacteriivorans</name>
    <dbReference type="NCBI Taxonomy" id="1307839"/>
    <lineage>
        <taxon>Bacteria</taxon>
        <taxon>Pseudomonadati</taxon>
        <taxon>Bacteroidota</taxon>
        <taxon>Bacteroidia</taxon>
        <taxon>Bacteroidales</taxon>
        <taxon>Salinivirgaceae</taxon>
        <taxon>Salinivirga</taxon>
    </lineage>
</organism>
<dbReference type="GO" id="GO:0000156">
    <property type="term" value="F:phosphorelay response regulator activity"/>
    <property type="evidence" value="ECO:0007669"/>
    <property type="project" value="InterPro"/>
</dbReference>
<dbReference type="SMART" id="SM00448">
    <property type="entry name" value="REC"/>
    <property type="match status" value="1"/>
</dbReference>
<evidence type="ECO:0000259" key="3">
    <source>
        <dbReference type="PROSITE" id="PS50930"/>
    </source>
</evidence>
<gene>
    <name evidence="4" type="primary">yehT_2</name>
    <name evidence="4" type="ORF">L21SP5_02878</name>
</gene>
<dbReference type="PROSITE" id="PS50110">
    <property type="entry name" value="RESPONSE_REGULATORY"/>
    <property type="match status" value="1"/>
</dbReference>
<dbReference type="STRING" id="1307839.L21SP5_02878"/>
<dbReference type="PROSITE" id="PS50930">
    <property type="entry name" value="HTH_LYTTR"/>
    <property type="match status" value="1"/>
</dbReference>
<dbReference type="GO" id="GO:0003677">
    <property type="term" value="F:DNA binding"/>
    <property type="evidence" value="ECO:0007669"/>
    <property type="project" value="InterPro"/>
</dbReference>
<dbReference type="RefSeq" id="WP_057953863.1">
    <property type="nucleotide sequence ID" value="NZ_CP013118.1"/>
</dbReference>
<keyword evidence="5" id="KW-1185">Reference proteome</keyword>
<dbReference type="PANTHER" id="PTHR37299:SF1">
    <property type="entry name" value="STAGE 0 SPORULATION PROTEIN A HOMOLOG"/>
    <property type="match status" value="1"/>
</dbReference>
<proteinExistence type="predicted"/>
<dbReference type="KEGG" id="blq:L21SP5_02878"/>
<dbReference type="Proteomes" id="UP000064893">
    <property type="component" value="Chromosome"/>
</dbReference>
<dbReference type="SMART" id="SM00850">
    <property type="entry name" value="LytTR"/>
    <property type="match status" value="1"/>
</dbReference>
<evidence type="ECO:0000259" key="2">
    <source>
        <dbReference type="PROSITE" id="PS50110"/>
    </source>
</evidence>
<accession>A0A0S2I2H0</accession>
<dbReference type="Gene3D" id="3.40.50.2300">
    <property type="match status" value="1"/>
</dbReference>
<reference evidence="4 5" key="1">
    <citation type="submission" date="2015-11" db="EMBL/GenBank/DDBJ databases">
        <title>Description and complete genome sequence of a novel strain predominating in hypersaline microbial mats and representing a new family of the Bacteriodetes phylum.</title>
        <authorList>
            <person name="Spring S."/>
            <person name="Bunk B."/>
            <person name="Sproer C."/>
            <person name="Klenk H.-P."/>
        </authorList>
    </citation>
    <scope>NUCLEOTIDE SEQUENCE [LARGE SCALE GENOMIC DNA]</scope>
    <source>
        <strain evidence="4 5">L21-Spi-D4</strain>
    </source>
</reference>
<dbReference type="InterPro" id="IPR001789">
    <property type="entry name" value="Sig_transdc_resp-reg_receiver"/>
</dbReference>
<evidence type="ECO:0000313" key="4">
    <source>
        <dbReference type="EMBL" id="ALO16498.1"/>
    </source>
</evidence>
<dbReference type="EMBL" id="CP013118">
    <property type="protein sequence ID" value="ALO16498.1"/>
    <property type="molecule type" value="Genomic_DNA"/>
</dbReference>
<dbReference type="SUPFAM" id="SSF52172">
    <property type="entry name" value="CheY-like"/>
    <property type="match status" value="1"/>
</dbReference>
<dbReference type="OrthoDB" id="1116664at2"/>
<sequence length="249" mass="28911">MSEEITAIIVDDEESARNVLSKLLMQFFPHISIVGNCSNVEAAVELIKKNQPKVVFLDIEMPNYTGYEIVKFFDEINFEIIFVTAYNKYAIKAFEVSALDYLLKPIDIERLKEAVKKLEDKIDLSIQKTKYRLLTEALKTKSVQQIYISEAGSNVIIDINDIIAIEAEGAYSNIYCKNENRFFVSKNLRHYEKILDENSSFFRTHKSWLVNLNYLKNYSKSKLEISLEWGVSARLSKYKKRDFEAALRT</sequence>
<feature type="domain" description="HTH LytTR-type" evidence="3">
    <location>
        <begin position="146"/>
        <end position="249"/>
    </location>
</feature>
<keyword evidence="1" id="KW-0597">Phosphoprotein</keyword>
<protein>
    <submittedName>
        <fullName evidence="4">Transcriptional regulatory protein YehT</fullName>
    </submittedName>
</protein>
<dbReference type="AlphaFoldDB" id="A0A0S2I2H0"/>
<name>A0A0S2I2H0_9BACT</name>
<evidence type="ECO:0000256" key="1">
    <source>
        <dbReference type="PROSITE-ProRule" id="PRU00169"/>
    </source>
</evidence>
<feature type="domain" description="Response regulatory" evidence="2">
    <location>
        <begin position="6"/>
        <end position="119"/>
    </location>
</feature>
<dbReference type="InterPro" id="IPR007492">
    <property type="entry name" value="LytTR_DNA-bd_dom"/>
</dbReference>
<dbReference type="PANTHER" id="PTHR37299">
    <property type="entry name" value="TRANSCRIPTIONAL REGULATOR-RELATED"/>
    <property type="match status" value="1"/>
</dbReference>
<dbReference type="InterPro" id="IPR011006">
    <property type="entry name" value="CheY-like_superfamily"/>
</dbReference>
<dbReference type="InterPro" id="IPR046947">
    <property type="entry name" value="LytR-like"/>
</dbReference>
<feature type="modified residue" description="4-aspartylphosphate" evidence="1">
    <location>
        <position position="58"/>
    </location>
</feature>
<dbReference type="Gene3D" id="2.40.50.1020">
    <property type="entry name" value="LytTr DNA-binding domain"/>
    <property type="match status" value="1"/>
</dbReference>
<dbReference type="Pfam" id="PF00072">
    <property type="entry name" value="Response_reg"/>
    <property type="match status" value="1"/>
</dbReference>